<keyword evidence="1 3" id="KW-0378">Hydrolase</keyword>
<protein>
    <recommendedName>
        <fullName evidence="6">GH18 domain-containing protein</fullName>
    </recommendedName>
</protein>
<evidence type="ECO:0000256" key="4">
    <source>
        <dbReference type="RuleBase" id="RU004453"/>
    </source>
</evidence>
<dbReference type="InterPro" id="IPR001579">
    <property type="entry name" value="Glyco_hydro_18_chit_AS"/>
</dbReference>
<dbReference type="PROSITE" id="PS01095">
    <property type="entry name" value="GH18_1"/>
    <property type="match status" value="1"/>
</dbReference>
<name>A0AAV8SGX3_9ROSI</name>
<dbReference type="Proteomes" id="UP001159364">
    <property type="component" value="Linkage Group LG11"/>
</dbReference>
<keyword evidence="5" id="KW-0732">Signal</keyword>
<dbReference type="GO" id="GO:0004553">
    <property type="term" value="F:hydrolase activity, hydrolyzing O-glycosyl compounds"/>
    <property type="evidence" value="ECO:0007669"/>
    <property type="project" value="InterPro"/>
</dbReference>
<dbReference type="GO" id="GO:0005975">
    <property type="term" value="P:carbohydrate metabolic process"/>
    <property type="evidence" value="ECO:0007669"/>
    <property type="project" value="InterPro"/>
</dbReference>
<feature type="signal peptide" evidence="5">
    <location>
        <begin position="1"/>
        <end position="27"/>
    </location>
</feature>
<comment type="caution">
    <text evidence="7">The sequence shown here is derived from an EMBL/GenBank/DDBJ whole genome shotgun (WGS) entry which is preliminary data.</text>
</comment>
<keyword evidence="8" id="KW-1185">Reference proteome</keyword>
<evidence type="ECO:0000313" key="8">
    <source>
        <dbReference type="Proteomes" id="UP001159364"/>
    </source>
</evidence>
<feature type="chain" id="PRO_5043776304" description="GH18 domain-containing protein" evidence="5">
    <location>
        <begin position="28"/>
        <end position="306"/>
    </location>
</feature>
<gene>
    <name evidence="7" type="ORF">K2173_016735</name>
</gene>
<evidence type="ECO:0000256" key="1">
    <source>
        <dbReference type="ARBA" id="ARBA00022801"/>
    </source>
</evidence>
<dbReference type="PROSITE" id="PS51910">
    <property type="entry name" value="GH18_2"/>
    <property type="match status" value="1"/>
</dbReference>
<evidence type="ECO:0000256" key="2">
    <source>
        <dbReference type="ARBA" id="ARBA00023295"/>
    </source>
</evidence>
<dbReference type="SUPFAM" id="SSF51445">
    <property type="entry name" value="(Trans)glycosidases"/>
    <property type="match status" value="1"/>
</dbReference>
<dbReference type="InterPro" id="IPR017853">
    <property type="entry name" value="GH"/>
</dbReference>
<organism evidence="7 8">
    <name type="scientific">Erythroxylum novogranatense</name>
    <dbReference type="NCBI Taxonomy" id="1862640"/>
    <lineage>
        <taxon>Eukaryota</taxon>
        <taxon>Viridiplantae</taxon>
        <taxon>Streptophyta</taxon>
        <taxon>Embryophyta</taxon>
        <taxon>Tracheophyta</taxon>
        <taxon>Spermatophyta</taxon>
        <taxon>Magnoliopsida</taxon>
        <taxon>eudicotyledons</taxon>
        <taxon>Gunneridae</taxon>
        <taxon>Pentapetalae</taxon>
        <taxon>rosids</taxon>
        <taxon>fabids</taxon>
        <taxon>Malpighiales</taxon>
        <taxon>Erythroxylaceae</taxon>
        <taxon>Erythroxylum</taxon>
    </lineage>
</organism>
<dbReference type="EMBL" id="JAIWQS010000011">
    <property type="protein sequence ID" value="KAJ8751507.1"/>
    <property type="molecule type" value="Genomic_DNA"/>
</dbReference>
<reference evidence="7 8" key="1">
    <citation type="submission" date="2021-09" db="EMBL/GenBank/DDBJ databases">
        <title>Genomic insights and catalytic innovation underlie evolution of tropane alkaloids biosynthesis.</title>
        <authorList>
            <person name="Wang Y.-J."/>
            <person name="Tian T."/>
            <person name="Huang J.-P."/>
            <person name="Huang S.-X."/>
        </authorList>
    </citation>
    <scope>NUCLEOTIDE SEQUENCE [LARGE SCALE GENOMIC DNA]</scope>
    <source>
        <strain evidence="7">KIB-2018</strain>
        <tissue evidence="7">Leaf</tissue>
    </source>
</reference>
<feature type="domain" description="GH18" evidence="6">
    <location>
        <begin position="31"/>
        <end position="306"/>
    </location>
</feature>
<accession>A0AAV8SGX3</accession>
<keyword evidence="2 3" id="KW-0326">Glycosidase</keyword>
<dbReference type="PRINTS" id="PR00551">
    <property type="entry name" value="2SGLOBULIN"/>
</dbReference>
<sequence length="306" mass="34120">MSSLKLLLSFLVLEALLTCQYLTLATAANSKLFREYIGAQFNNVKFSDVPINPNVEFHFILSFAIDYDTSNSPSPTDGKFNVFWDSGNLGPAQVAAIKKQHPNVKVALSLGGDTVKARFAFFQPSSIASWRANALSSLTQIINTYHLDGIDVDYEHFKADPETFASCVGWVIQQLKNKKVISFASIAPFDDNEVQNHYLALWRSVGSFIDYVNFQFYAYDKGTTVSQFLNFFNTQSSRYTDAKILTSFSTEAHAGGLLPTNGFFTAVNILKKQQNLHGIFVWSADDSKGNGFVHEVQSQRILASRN</sequence>
<evidence type="ECO:0000256" key="5">
    <source>
        <dbReference type="SAM" id="SignalP"/>
    </source>
</evidence>
<evidence type="ECO:0000256" key="3">
    <source>
        <dbReference type="RuleBase" id="RU000489"/>
    </source>
</evidence>
<dbReference type="Gene3D" id="3.20.20.80">
    <property type="entry name" value="Glycosidases"/>
    <property type="match status" value="1"/>
</dbReference>
<dbReference type="InterPro" id="IPR001223">
    <property type="entry name" value="Glyco_hydro18_cat"/>
</dbReference>
<dbReference type="PANTHER" id="PTHR46476:SF13">
    <property type="entry name" value="2, PUTATIVE, EXPRESSED-RELATED"/>
    <property type="match status" value="1"/>
</dbReference>
<dbReference type="InterPro" id="IPR000677">
    <property type="entry name" value="Chitinase-like"/>
</dbReference>
<dbReference type="PANTHER" id="PTHR46476">
    <property type="entry name" value="CHITINASE 2-LIKE"/>
    <property type="match status" value="1"/>
</dbReference>
<dbReference type="CDD" id="cd06544">
    <property type="entry name" value="GH18_narbonin"/>
    <property type="match status" value="1"/>
</dbReference>
<comment type="similarity">
    <text evidence="4">Belongs to the glycosyl hydrolase 18 family.</text>
</comment>
<evidence type="ECO:0000259" key="6">
    <source>
        <dbReference type="PROSITE" id="PS51910"/>
    </source>
</evidence>
<dbReference type="AlphaFoldDB" id="A0AAV8SGX3"/>
<dbReference type="Pfam" id="PF00704">
    <property type="entry name" value="Glyco_hydro_18"/>
    <property type="match status" value="1"/>
</dbReference>
<proteinExistence type="inferred from homology"/>
<evidence type="ECO:0000313" key="7">
    <source>
        <dbReference type="EMBL" id="KAJ8751507.1"/>
    </source>
</evidence>